<dbReference type="Proteomes" id="UP001499854">
    <property type="component" value="Unassembled WGS sequence"/>
</dbReference>
<feature type="transmembrane region" description="Helical" evidence="1">
    <location>
        <begin position="279"/>
        <end position="301"/>
    </location>
</feature>
<feature type="transmembrane region" description="Helical" evidence="1">
    <location>
        <begin position="192"/>
        <end position="212"/>
    </location>
</feature>
<keyword evidence="1" id="KW-1133">Transmembrane helix</keyword>
<feature type="transmembrane region" description="Helical" evidence="1">
    <location>
        <begin position="252"/>
        <end position="273"/>
    </location>
</feature>
<protein>
    <submittedName>
        <fullName evidence="2">Uncharacterized protein</fullName>
    </submittedName>
</protein>
<accession>A0ABN2T9Z9</accession>
<comment type="caution">
    <text evidence="2">The sequence shown here is derived from an EMBL/GenBank/DDBJ whole genome shotgun (WGS) entry which is preliminary data.</text>
</comment>
<evidence type="ECO:0000256" key="1">
    <source>
        <dbReference type="SAM" id="Phobius"/>
    </source>
</evidence>
<keyword evidence="3" id="KW-1185">Reference proteome</keyword>
<dbReference type="EMBL" id="BAAAQM010000076">
    <property type="protein sequence ID" value="GAA2002946.1"/>
    <property type="molecule type" value="Genomic_DNA"/>
</dbReference>
<keyword evidence="1" id="KW-0472">Membrane</keyword>
<proteinExistence type="predicted"/>
<sequence>MSSAPAGDIDEASMRVLLGRVRHDPRHTAETLAAFGVGKLGPNAAESVRKLRNAHPEWTSRQYLDEVLHRGMLASVSRGSLVGGPLLALAPYGFCAALMAQNRIVLGLAALAGRDPTLPERAAELLVLQDAFPDVDAARAGLAEAGAAGGAPPAPGGGLRTLWRATVRLANLLGLVTRTQEGESRPSRWRRMLGYVGLGVTFLIGMVAPLVWMPYMANCYRQSTVRIVQRAERFYFGTVTPIRHVPDRASRALALASVLITLGLVLVALFADIRLFDRTWIAVAVALLVGSLAGIALRTAAVEVMKRRRSHSI</sequence>
<name>A0ABN2T9Z9_9ACTN</name>
<evidence type="ECO:0000313" key="3">
    <source>
        <dbReference type="Proteomes" id="UP001499854"/>
    </source>
</evidence>
<evidence type="ECO:0000313" key="2">
    <source>
        <dbReference type="EMBL" id="GAA2002946.1"/>
    </source>
</evidence>
<dbReference type="RefSeq" id="WP_344662549.1">
    <property type="nucleotide sequence ID" value="NZ_BAAAQM010000076.1"/>
</dbReference>
<gene>
    <name evidence="2" type="ORF">GCM10009838_81220</name>
</gene>
<keyword evidence="1" id="KW-0812">Transmembrane</keyword>
<reference evidence="2 3" key="1">
    <citation type="journal article" date="2019" name="Int. J. Syst. Evol. Microbiol.">
        <title>The Global Catalogue of Microorganisms (GCM) 10K type strain sequencing project: providing services to taxonomists for standard genome sequencing and annotation.</title>
        <authorList>
            <consortium name="The Broad Institute Genomics Platform"/>
            <consortium name="The Broad Institute Genome Sequencing Center for Infectious Disease"/>
            <person name="Wu L."/>
            <person name="Ma J."/>
        </authorList>
    </citation>
    <scope>NUCLEOTIDE SEQUENCE [LARGE SCALE GENOMIC DNA]</scope>
    <source>
        <strain evidence="2 3">JCM 16013</strain>
    </source>
</reference>
<organism evidence="2 3">
    <name type="scientific">Catenulispora subtropica</name>
    <dbReference type="NCBI Taxonomy" id="450798"/>
    <lineage>
        <taxon>Bacteria</taxon>
        <taxon>Bacillati</taxon>
        <taxon>Actinomycetota</taxon>
        <taxon>Actinomycetes</taxon>
        <taxon>Catenulisporales</taxon>
        <taxon>Catenulisporaceae</taxon>
        <taxon>Catenulispora</taxon>
    </lineage>
</organism>